<gene>
    <name evidence="2" type="ORF">AVDCRST_MAG56-3589</name>
</gene>
<organism evidence="2">
    <name type="scientific">uncultured Cytophagales bacterium</name>
    <dbReference type="NCBI Taxonomy" id="158755"/>
    <lineage>
        <taxon>Bacteria</taxon>
        <taxon>Pseudomonadati</taxon>
        <taxon>Bacteroidota</taxon>
        <taxon>Sphingobacteriia</taxon>
        <taxon>Sphingobacteriales</taxon>
        <taxon>environmental samples</taxon>
    </lineage>
</organism>
<feature type="compositionally biased region" description="Basic and acidic residues" evidence="1">
    <location>
        <begin position="99"/>
        <end position="126"/>
    </location>
</feature>
<accession>A0A6J4JJA8</accession>
<evidence type="ECO:0000313" key="2">
    <source>
        <dbReference type="EMBL" id="CAA9279045.1"/>
    </source>
</evidence>
<proteinExistence type="predicted"/>
<sequence>MLRGRTSPQAVNYLRSGKLKLPGFSLSAQIHFPMKITALVGFLMLFAVGTGFAQSGRGDNPSSVDPGGNQDEYRIFRGGDAKAKKNKRSKNRLTFTEQKIQEYEDRQEANAKRAQEQAKAMEKPRYADPTYFGHKSKPKKRAPGKKKFCKQCGISH</sequence>
<protein>
    <submittedName>
        <fullName evidence="2">Uncharacterized protein</fullName>
    </submittedName>
</protein>
<reference evidence="2" key="1">
    <citation type="submission" date="2020-02" db="EMBL/GenBank/DDBJ databases">
        <authorList>
            <person name="Meier V. D."/>
        </authorList>
    </citation>
    <scope>NUCLEOTIDE SEQUENCE</scope>
    <source>
        <strain evidence="2">AVDCRST_MAG56</strain>
    </source>
</reference>
<name>A0A6J4JJA8_9SPHI</name>
<feature type="compositionally biased region" description="Basic residues" evidence="1">
    <location>
        <begin position="134"/>
        <end position="149"/>
    </location>
</feature>
<feature type="region of interest" description="Disordered" evidence="1">
    <location>
        <begin position="55"/>
        <end position="156"/>
    </location>
</feature>
<feature type="compositionally biased region" description="Basic and acidic residues" evidence="1">
    <location>
        <begin position="71"/>
        <end position="83"/>
    </location>
</feature>
<evidence type="ECO:0000256" key="1">
    <source>
        <dbReference type="SAM" id="MobiDB-lite"/>
    </source>
</evidence>
<dbReference type="AlphaFoldDB" id="A0A6J4JJA8"/>
<dbReference type="EMBL" id="CADCTQ010000301">
    <property type="protein sequence ID" value="CAA9279045.1"/>
    <property type="molecule type" value="Genomic_DNA"/>
</dbReference>